<feature type="domain" description="Phenol hydroxylase-like C-terminal dimerisation" evidence="1">
    <location>
        <begin position="275"/>
        <end position="322"/>
    </location>
</feature>
<gene>
    <name evidence="2" type="ORF">BCY91_01625</name>
</gene>
<organism evidence="2 3">
    <name type="scientific">Pelobium manganitolerans</name>
    <dbReference type="NCBI Taxonomy" id="1842495"/>
    <lineage>
        <taxon>Bacteria</taxon>
        <taxon>Pseudomonadati</taxon>
        <taxon>Bacteroidota</taxon>
        <taxon>Sphingobacteriia</taxon>
        <taxon>Sphingobacteriales</taxon>
        <taxon>Sphingobacteriaceae</taxon>
        <taxon>Pelobium</taxon>
    </lineage>
</organism>
<accession>A0A419SBZ4</accession>
<sequence>MRIPSPSDVLIVGANPFSLAFATILGNGGLNVLVVDESLELKTSAQELSLSTDILALLKNQGYKFSAAITANEVLTQSLSLLAQNLCCVVWNTSFYGGGAGKYTLMNDGKAQPHQSSYAFKEADLSISESDEASFRNILALAWRLIGVVNHKLRPNIVHSFEKERQQIVDFFTPIEKKSFFKRLFTPPKQALTLSESAINLHLSQQEDIKAGELLPNYPYYNEQEKREATLSECCHYEQFSILIFGTLNPHFLFNVAKWLQFNFSIKLFYFPFTEKNESLFKNLNIAQSEKRTIVVRPDGFISLVNDTVDCDIIDNYLRNVLLMLPLAENE</sequence>
<dbReference type="RefSeq" id="WP_120180261.1">
    <property type="nucleotide sequence ID" value="NZ_MBTA01000001.1"/>
</dbReference>
<dbReference type="AlphaFoldDB" id="A0A419SBZ4"/>
<evidence type="ECO:0000259" key="1">
    <source>
        <dbReference type="Pfam" id="PF07976"/>
    </source>
</evidence>
<protein>
    <recommendedName>
        <fullName evidence="1">Phenol hydroxylase-like C-terminal dimerisation domain-containing protein</fullName>
    </recommendedName>
</protein>
<dbReference type="Pfam" id="PF07976">
    <property type="entry name" value="Phe_hydrox_dim"/>
    <property type="match status" value="1"/>
</dbReference>
<dbReference type="EMBL" id="MBTA01000001">
    <property type="protein sequence ID" value="RKD20344.1"/>
    <property type="molecule type" value="Genomic_DNA"/>
</dbReference>
<dbReference type="Proteomes" id="UP000283433">
    <property type="component" value="Unassembled WGS sequence"/>
</dbReference>
<dbReference type="OrthoDB" id="9766816at2"/>
<evidence type="ECO:0000313" key="2">
    <source>
        <dbReference type="EMBL" id="RKD20344.1"/>
    </source>
</evidence>
<keyword evidence="3" id="KW-1185">Reference proteome</keyword>
<proteinExistence type="predicted"/>
<comment type="caution">
    <text evidence="2">The sequence shown here is derived from an EMBL/GenBank/DDBJ whole genome shotgun (WGS) entry which is preliminary data.</text>
</comment>
<name>A0A419SBZ4_9SPHI</name>
<reference evidence="2 3" key="1">
    <citation type="submission" date="2016-07" db="EMBL/GenBank/DDBJ databases">
        <title>Genome of Pelobium manganitolerans.</title>
        <authorList>
            <person name="Wu S."/>
            <person name="Wang G."/>
        </authorList>
    </citation>
    <scope>NUCLEOTIDE SEQUENCE [LARGE SCALE GENOMIC DNA]</scope>
    <source>
        <strain evidence="2 3">YS-25</strain>
    </source>
</reference>
<evidence type="ECO:0000313" key="3">
    <source>
        <dbReference type="Proteomes" id="UP000283433"/>
    </source>
</evidence>
<dbReference type="InterPro" id="IPR012941">
    <property type="entry name" value="Phe_hydrox_C_dim_dom"/>
</dbReference>